<evidence type="ECO:0000313" key="1">
    <source>
        <dbReference type="EMBL" id="JAH21125.1"/>
    </source>
</evidence>
<accession>A0A0E9QXZ0</accession>
<protein>
    <submittedName>
        <fullName evidence="1">Uncharacterized protein</fullName>
    </submittedName>
</protein>
<name>A0A0E9QXZ0_ANGAN</name>
<proteinExistence type="predicted"/>
<organism evidence="1">
    <name type="scientific">Anguilla anguilla</name>
    <name type="common">European freshwater eel</name>
    <name type="synonym">Muraena anguilla</name>
    <dbReference type="NCBI Taxonomy" id="7936"/>
    <lineage>
        <taxon>Eukaryota</taxon>
        <taxon>Metazoa</taxon>
        <taxon>Chordata</taxon>
        <taxon>Craniata</taxon>
        <taxon>Vertebrata</taxon>
        <taxon>Euteleostomi</taxon>
        <taxon>Actinopterygii</taxon>
        <taxon>Neopterygii</taxon>
        <taxon>Teleostei</taxon>
        <taxon>Anguilliformes</taxon>
        <taxon>Anguillidae</taxon>
        <taxon>Anguilla</taxon>
    </lineage>
</organism>
<dbReference type="AlphaFoldDB" id="A0A0E9QXZ0"/>
<sequence length="33" mass="3778">MFTSRSGSLWNLPEAQTVDLLCSKHKNVAYFPH</sequence>
<reference evidence="1" key="1">
    <citation type="submission" date="2014-11" db="EMBL/GenBank/DDBJ databases">
        <authorList>
            <person name="Amaro Gonzalez C."/>
        </authorList>
    </citation>
    <scope>NUCLEOTIDE SEQUENCE</scope>
</reference>
<dbReference type="EMBL" id="GBXM01087452">
    <property type="protein sequence ID" value="JAH21125.1"/>
    <property type="molecule type" value="Transcribed_RNA"/>
</dbReference>
<reference evidence="1" key="2">
    <citation type="journal article" date="2015" name="Fish Shellfish Immunol.">
        <title>Early steps in the European eel (Anguilla anguilla)-Vibrio vulnificus interaction in the gills: Role of the RtxA13 toxin.</title>
        <authorList>
            <person name="Callol A."/>
            <person name="Pajuelo D."/>
            <person name="Ebbesson L."/>
            <person name="Teles M."/>
            <person name="MacKenzie S."/>
            <person name="Amaro C."/>
        </authorList>
    </citation>
    <scope>NUCLEOTIDE SEQUENCE</scope>
</reference>